<dbReference type="InterPro" id="IPR003661">
    <property type="entry name" value="HisK_dim/P_dom"/>
</dbReference>
<dbReference type="PRINTS" id="PR00344">
    <property type="entry name" value="BCTRLSENSOR"/>
</dbReference>
<sequence length="572" mass="67035">MKALFFVLFFISSLYSSNLYKKLVSALYISEDFKTYKLLTKYNYKEYDNVKLKEFSIKMVLKKDELKNETYYMSIISDFDSLIYTNVEYKRVNNIAIIKLDKNTPNTIFFNYNYEKPKRGEFRFTPLNQFEYRYLLPYEGILYGVAYGIIFCAFLYYLVIFFSTKRKCFLYYSLMQFCVLCSLIGFTYLSFRPYVTNTEQAVIDLFETSAFLLTLLFAKEVLETKKLMPKMDKLLNFFIYLNVVDLFAITIFKYSILYEYMSFSVGFIIPSIAGVIAVYKGNKQAIFYTFGWLIMSFFLFILQNYMFPFSSIYGIHIATPLESLIFSFALGLMLRDLVDEQNEKEKLLIHKSKLISMGEMINNIAHQWRQPLTHLGYINMNLQLALEDEKIDRKFVKDKICESNEQIDFMSNTINSFRDFYKPEKEKELFYISQAVQNSIDIMKPLLDIYDIKLEFIVIKDKKVRSYKNEYSQVILNLITNAKDELILKSITNPKIVIRVDLVENKSITTVCDNAGGINSKIIDKIFEPYFSTKDAGSGIGLYMSRTIISSHFKGELTVENKKLGACFSVKI</sequence>
<dbReference type="SMART" id="SM00387">
    <property type="entry name" value="HATPase_c"/>
    <property type="match status" value="1"/>
</dbReference>
<keyword evidence="8" id="KW-0902">Two-component regulatory system</keyword>
<evidence type="ECO:0000256" key="6">
    <source>
        <dbReference type="ARBA" id="ARBA00022777"/>
    </source>
</evidence>
<keyword evidence="9" id="KW-0472">Membrane</keyword>
<dbReference type="GO" id="GO:0005524">
    <property type="term" value="F:ATP binding"/>
    <property type="evidence" value="ECO:0007669"/>
    <property type="project" value="UniProtKB-KW"/>
</dbReference>
<dbReference type="InterPro" id="IPR036097">
    <property type="entry name" value="HisK_dim/P_sf"/>
</dbReference>
<dbReference type="PANTHER" id="PTHR43065:SF10">
    <property type="entry name" value="PEROXIDE STRESS-ACTIVATED HISTIDINE KINASE MAK3"/>
    <property type="match status" value="1"/>
</dbReference>
<gene>
    <name evidence="11" type="ORF">CRV07_06400</name>
</gene>
<dbReference type="Gene3D" id="3.30.565.10">
    <property type="entry name" value="Histidine kinase-like ATPase, C-terminal domain"/>
    <property type="match status" value="1"/>
</dbReference>
<dbReference type="EMBL" id="PDKK01000004">
    <property type="protein sequence ID" value="RXK06325.1"/>
    <property type="molecule type" value="Genomic_DNA"/>
</dbReference>
<evidence type="ECO:0000313" key="12">
    <source>
        <dbReference type="Proteomes" id="UP000289758"/>
    </source>
</evidence>
<evidence type="ECO:0000313" key="11">
    <source>
        <dbReference type="EMBL" id="RXK06325.1"/>
    </source>
</evidence>
<proteinExistence type="predicted"/>
<dbReference type="InterPro" id="IPR003594">
    <property type="entry name" value="HATPase_dom"/>
</dbReference>
<dbReference type="RefSeq" id="WP_129086917.1">
    <property type="nucleotide sequence ID" value="NZ_CP053836.1"/>
</dbReference>
<keyword evidence="7" id="KW-0067">ATP-binding</keyword>
<comment type="catalytic activity">
    <reaction evidence="1">
        <text>ATP + protein L-histidine = ADP + protein N-phospho-L-histidine.</text>
        <dbReference type="EC" id="2.7.13.3"/>
    </reaction>
</comment>
<dbReference type="Pfam" id="PF02518">
    <property type="entry name" value="HATPase_c"/>
    <property type="match status" value="1"/>
</dbReference>
<evidence type="ECO:0000256" key="9">
    <source>
        <dbReference type="SAM" id="Phobius"/>
    </source>
</evidence>
<reference evidence="11 12" key="1">
    <citation type="submission" date="2017-10" db="EMBL/GenBank/DDBJ databases">
        <title>Genomics of the genus Arcobacter.</title>
        <authorList>
            <person name="Perez-Cataluna A."/>
            <person name="Figueras M.J."/>
        </authorList>
    </citation>
    <scope>NUCLEOTIDE SEQUENCE [LARGE SCALE GENOMIC DNA]</scope>
    <source>
        <strain evidence="11 12">CECT 8441</strain>
    </source>
</reference>
<feature type="transmembrane region" description="Helical" evidence="9">
    <location>
        <begin position="286"/>
        <end position="306"/>
    </location>
</feature>
<evidence type="ECO:0000256" key="5">
    <source>
        <dbReference type="ARBA" id="ARBA00022741"/>
    </source>
</evidence>
<dbReference type="InterPro" id="IPR011623">
    <property type="entry name" value="7TMR_DISM_rcpt_extracell_dom1"/>
</dbReference>
<feature type="transmembrane region" description="Helical" evidence="9">
    <location>
        <begin position="312"/>
        <end position="334"/>
    </location>
</feature>
<keyword evidence="9" id="KW-1133">Transmembrane helix</keyword>
<feature type="transmembrane region" description="Helical" evidence="9">
    <location>
        <begin position="141"/>
        <end position="162"/>
    </location>
</feature>
<keyword evidence="6 11" id="KW-0418">Kinase</keyword>
<protein>
    <recommendedName>
        <fullName evidence="2">histidine kinase</fullName>
        <ecNumber evidence="2">2.7.13.3</ecNumber>
    </recommendedName>
</protein>
<evidence type="ECO:0000256" key="8">
    <source>
        <dbReference type="ARBA" id="ARBA00023012"/>
    </source>
</evidence>
<dbReference type="CDD" id="cd00082">
    <property type="entry name" value="HisKA"/>
    <property type="match status" value="1"/>
</dbReference>
<dbReference type="InterPro" id="IPR005467">
    <property type="entry name" value="His_kinase_dom"/>
</dbReference>
<feature type="transmembrane region" description="Helical" evidence="9">
    <location>
        <begin position="201"/>
        <end position="222"/>
    </location>
</feature>
<evidence type="ECO:0000256" key="2">
    <source>
        <dbReference type="ARBA" id="ARBA00012438"/>
    </source>
</evidence>
<dbReference type="PROSITE" id="PS50109">
    <property type="entry name" value="HIS_KIN"/>
    <property type="match status" value="1"/>
</dbReference>
<keyword evidence="4" id="KW-0808">Transferase</keyword>
<dbReference type="InterPro" id="IPR036890">
    <property type="entry name" value="HATPase_C_sf"/>
</dbReference>
<dbReference type="SUPFAM" id="SSF55874">
    <property type="entry name" value="ATPase domain of HSP90 chaperone/DNA topoisomerase II/histidine kinase"/>
    <property type="match status" value="1"/>
</dbReference>
<name>A0A4Q1AM47_9BACT</name>
<dbReference type="EC" id="2.7.13.3" evidence="2"/>
<keyword evidence="9" id="KW-0812">Transmembrane</keyword>
<dbReference type="SUPFAM" id="SSF47384">
    <property type="entry name" value="Homodimeric domain of signal transducing histidine kinase"/>
    <property type="match status" value="1"/>
</dbReference>
<dbReference type="PANTHER" id="PTHR43065">
    <property type="entry name" value="SENSOR HISTIDINE KINASE"/>
    <property type="match status" value="1"/>
</dbReference>
<keyword evidence="12" id="KW-1185">Reference proteome</keyword>
<evidence type="ECO:0000256" key="4">
    <source>
        <dbReference type="ARBA" id="ARBA00022679"/>
    </source>
</evidence>
<organism evidence="11 12">
    <name type="scientific">Halarcobacter ebronensis</name>
    <dbReference type="NCBI Taxonomy" id="1462615"/>
    <lineage>
        <taxon>Bacteria</taxon>
        <taxon>Pseudomonadati</taxon>
        <taxon>Campylobacterota</taxon>
        <taxon>Epsilonproteobacteria</taxon>
        <taxon>Campylobacterales</taxon>
        <taxon>Arcobacteraceae</taxon>
        <taxon>Halarcobacter</taxon>
    </lineage>
</organism>
<feature type="transmembrane region" description="Helical" evidence="9">
    <location>
        <begin position="234"/>
        <end position="254"/>
    </location>
</feature>
<dbReference type="AlphaFoldDB" id="A0A4Q1AM47"/>
<evidence type="ECO:0000256" key="3">
    <source>
        <dbReference type="ARBA" id="ARBA00022553"/>
    </source>
</evidence>
<feature type="domain" description="Histidine kinase" evidence="10">
    <location>
        <begin position="363"/>
        <end position="572"/>
    </location>
</feature>
<dbReference type="Proteomes" id="UP000289758">
    <property type="component" value="Unassembled WGS sequence"/>
</dbReference>
<dbReference type="Gene3D" id="1.10.287.130">
    <property type="match status" value="1"/>
</dbReference>
<feature type="transmembrane region" description="Helical" evidence="9">
    <location>
        <begin position="260"/>
        <end position="279"/>
    </location>
</feature>
<dbReference type="InterPro" id="IPR004358">
    <property type="entry name" value="Sig_transdc_His_kin-like_C"/>
</dbReference>
<evidence type="ECO:0000256" key="1">
    <source>
        <dbReference type="ARBA" id="ARBA00000085"/>
    </source>
</evidence>
<keyword evidence="5" id="KW-0547">Nucleotide-binding</keyword>
<keyword evidence="3" id="KW-0597">Phosphoprotein</keyword>
<comment type="caution">
    <text evidence="11">The sequence shown here is derived from an EMBL/GenBank/DDBJ whole genome shotgun (WGS) entry which is preliminary data.</text>
</comment>
<evidence type="ECO:0000256" key="7">
    <source>
        <dbReference type="ARBA" id="ARBA00022840"/>
    </source>
</evidence>
<dbReference type="Pfam" id="PF07695">
    <property type="entry name" value="7TMR-DISM_7TM"/>
    <property type="match status" value="1"/>
</dbReference>
<dbReference type="OrthoDB" id="9805967at2"/>
<dbReference type="GO" id="GO:0000155">
    <property type="term" value="F:phosphorelay sensor kinase activity"/>
    <property type="evidence" value="ECO:0007669"/>
    <property type="project" value="InterPro"/>
</dbReference>
<accession>A0A4Q1AM47</accession>
<evidence type="ECO:0000259" key="10">
    <source>
        <dbReference type="PROSITE" id="PS50109"/>
    </source>
</evidence>
<feature type="transmembrane region" description="Helical" evidence="9">
    <location>
        <begin position="169"/>
        <end position="189"/>
    </location>
</feature>